<dbReference type="Gene3D" id="3.40.50.720">
    <property type="entry name" value="NAD(P)-binding Rossmann-like Domain"/>
    <property type="match status" value="1"/>
</dbReference>
<evidence type="ECO:0000259" key="3">
    <source>
        <dbReference type="Pfam" id="PF22725"/>
    </source>
</evidence>
<dbReference type="InterPro" id="IPR000683">
    <property type="entry name" value="Gfo/Idh/MocA-like_OxRdtase_N"/>
</dbReference>
<keyword evidence="5" id="KW-1185">Reference proteome</keyword>
<dbReference type="RefSeq" id="WP_265790668.1">
    <property type="nucleotide sequence ID" value="NZ_BAABRS010000003.1"/>
</dbReference>
<gene>
    <name evidence="4" type="ORF">LQ318_12660</name>
</gene>
<feature type="domain" description="Gfo/Idh/MocA-like oxidoreductase N-terminal" evidence="2">
    <location>
        <begin position="8"/>
        <end position="125"/>
    </location>
</feature>
<proteinExistence type="predicted"/>
<dbReference type="InterPro" id="IPR055170">
    <property type="entry name" value="GFO_IDH_MocA-like_dom"/>
</dbReference>
<name>A0ABT3Q0Z6_9BACT</name>
<accession>A0ABT3Q0Z6</accession>
<sequence>MAKPKKEFNIGLVGCGTIADTHAEAIAETEYGRLISAFSRTESNLATFCNKFEVKGYSDYQKFLADGDLDVVVVCTPSGTHLDYGEKAAEAGKHLIIEKPIEVSLDRARRLVDRCQKNEVKLAVIYQNRFIEDVKKLKSIIDEGALGKIVMVDASVKWFRDQEYYDSAGWRGTLSLDGGGAVINQAIHTVDLLLWLCGEVESLQAYKDTLTHKRIEGEDNAVASLRFKNGAIGVFKASTSIVPPQNRAIEIHAENGTAHLDGDRLKLRGTDLNDEEETKTEESSGAGASSPMAGMSNNNHKKQYDQILPAFLNDDKPVVSGEDSLKSLAFVEGLYLSADEKRAVYPDTLLAG</sequence>
<feature type="region of interest" description="Disordered" evidence="1">
    <location>
        <begin position="269"/>
        <end position="299"/>
    </location>
</feature>
<dbReference type="EMBL" id="JAJNDC010000003">
    <property type="protein sequence ID" value="MCW9713756.1"/>
    <property type="molecule type" value="Genomic_DNA"/>
</dbReference>
<dbReference type="SUPFAM" id="SSF51735">
    <property type="entry name" value="NAD(P)-binding Rossmann-fold domains"/>
    <property type="match status" value="1"/>
</dbReference>
<comment type="caution">
    <text evidence="4">The sequence shown here is derived from an EMBL/GenBank/DDBJ whole genome shotgun (WGS) entry which is preliminary data.</text>
</comment>
<dbReference type="Proteomes" id="UP001207337">
    <property type="component" value="Unassembled WGS sequence"/>
</dbReference>
<feature type="domain" description="GFO/IDH/MocA-like oxidoreductase" evidence="3">
    <location>
        <begin position="135"/>
        <end position="258"/>
    </location>
</feature>
<dbReference type="InterPro" id="IPR052515">
    <property type="entry name" value="Gfo/Idh/MocA_Oxidoreductase"/>
</dbReference>
<dbReference type="Pfam" id="PF22725">
    <property type="entry name" value="GFO_IDH_MocA_C3"/>
    <property type="match status" value="1"/>
</dbReference>
<evidence type="ECO:0000259" key="2">
    <source>
        <dbReference type="Pfam" id="PF01408"/>
    </source>
</evidence>
<evidence type="ECO:0000256" key="1">
    <source>
        <dbReference type="SAM" id="MobiDB-lite"/>
    </source>
</evidence>
<dbReference type="Gene3D" id="3.30.360.10">
    <property type="entry name" value="Dihydrodipicolinate Reductase, domain 2"/>
    <property type="match status" value="1"/>
</dbReference>
<dbReference type="Pfam" id="PF01408">
    <property type="entry name" value="GFO_IDH_MocA"/>
    <property type="match status" value="1"/>
</dbReference>
<dbReference type="SUPFAM" id="SSF55347">
    <property type="entry name" value="Glyceraldehyde-3-phosphate dehydrogenase-like, C-terminal domain"/>
    <property type="match status" value="1"/>
</dbReference>
<evidence type="ECO:0000313" key="4">
    <source>
        <dbReference type="EMBL" id="MCW9713756.1"/>
    </source>
</evidence>
<dbReference type="PANTHER" id="PTHR43249:SF1">
    <property type="entry name" value="D-GLUCOSIDE 3-DEHYDROGENASE"/>
    <property type="match status" value="1"/>
</dbReference>
<protein>
    <submittedName>
        <fullName evidence="4">Gfo/Idh/MocA family oxidoreductase</fullName>
    </submittedName>
</protein>
<dbReference type="PANTHER" id="PTHR43249">
    <property type="entry name" value="UDP-N-ACETYL-2-AMINO-2-DEOXY-D-GLUCURONATE OXIDASE"/>
    <property type="match status" value="1"/>
</dbReference>
<feature type="compositionally biased region" description="Low complexity" evidence="1">
    <location>
        <begin position="283"/>
        <end position="296"/>
    </location>
</feature>
<reference evidence="4 5" key="1">
    <citation type="submission" date="2021-11" db="EMBL/GenBank/DDBJ databases">
        <title>Aliifidinibius sp. nov., a new bacterium isolated from saline soil.</title>
        <authorList>
            <person name="Galisteo C."/>
            <person name="De La Haba R."/>
            <person name="Sanchez-Porro C."/>
            <person name="Ventosa A."/>
        </authorList>
    </citation>
    <scope>NUCLEOTIDE SEQUENCE [LARGE SCALE GENOMIC DNA]</scope>
    <source>
        <strain evidence="4 5">KACC 190600</strain>
    </source>
</reference>
<dbReference type="InterPro" id="IPR036291">
    <property type="entry name" value="NAD(P)-bd_dom_sf"/>
</dbReference>
<organism evidence="4 5">
    <name type="scientific">Fodinibius salicampi</name>
    <dbReference type="NCBI Taxonomy" id="1920655"/>
    <lineage>
        <taxon>Bacteria</taxon>
        <taxon>Pseudomonadati</taxon>
        <taxon>Balneolota</taxon>
        <taxon>Balneolia</taxon>
        <taxon>Balneolales</taxon>
        <taxon>Balneolaceae</taxon>
        <taxon>Fodinibius</taxon>
    </lineage>
</organism>
<evidence type="ECO:0000313" key="5">
    <source>
        <dbReference type="Proteomes" id="UP001207337"/>
    </source>
</evidence>